<dbReference type="Gene3D" id="2.160.20.80">
    <property type="entry name" value="E3 ubiquitin-protein ligase SopA"/>
    <property type="match status" value="1"/>
</dbReference>
<accession>A0A7K1KQH1</accession>
<evidence type="ECO:0000313" key="2">
    <source>
        <dbReference type="EMBL" id="MUM78343.1"/>
    </source>
</evidence>
<evidence type="ECO:0000313" key="3">
    <source>
        <dbReference type="Proteomes" id="UP000461162"/>
    </source>
</evidence>
<dbReference type="AlphaFoldDB" id="A0A7K1KQH1"/>
<feature type="transmembrane region" description="Helical" evidence="1">
    <location>
        <begin position="450"/>
        <end position="468"/>
    </location>
</feature>
<keyword evidence="1" id="KW-1133">Transmembrane helix</keyword>
<gene>
    <name evidence="2" type="ORF">GKC30_11925</name>
</gene>
<feature type="transmembrane region" description="Helical" evidence="1">
    <location>
        <begin position="366"/>
        <end position="385"/>
    </location>
</feature>
<keyword evidence="1" id="KW-0812">Transmembrane</keyword>
<feature type="transmembrane region" description="Helical" evidence="1">
    <location>
        <begin position="406"/>
        <end position="430"/>
    </location>
</feature>
<dbReference type="Pfam" id="PF13576">
    <property type="entry name" value="Pentapeptide_3"/>
    <property type="match status" value="2"/>
</dbReference>
<comment type="caution">
    <text evidence="2">The sequence shown here is derived from an EMBL/GenBank/DDBJ whole genome shotgun (WGS) entry which is preliminary data.</text>
</comment>
<dbReference type="EMBL" id="WODC01000008">
    <property type="protein sequence ID" value="MUM78343.1"/>
    <property type="molecule type" value="Genomic_DNA"/>
</dbReference>
<evidence type="ECO:0000256" key="1">
    <source>
        <dbReference type="SAM" id="Phobius"/>
    </source>
</evidence>
<proteinExistence type="predicted"/>
<dbReference type="InterPro" id="IPR001646">
    <property type="entry name" value="5peptide_repeat"/>
</dbReference>
<dbReference type="Proteomes" id="UP000461162">
    <property type="component" value="Unassembled WGS sequence"/>
</dbReference>
<keyword evidence="3" id="KW-1185">Reference proteome</keyword>
<reference evidence="2 3" key="1">
    <citation type="submission" date="2019-11" db="EMBL/GenBank/DDBJ databases">
        <title>Pseudodesulfovibrio alkaliphilus, sp. nov., an alkaliphilic sulfate-reducing bacteria from mud volcano of Taman peninsula, Russia.</title>
        <authorList>
            <person name="Frolova A."/>
            <person name="Merkel A.Y."/>
            <person name="Slobodkin A.I."/>
        </authorList>
    </citation>
    <scope>NUCLEOTIDE SEQUENCE [LARGE SCALE GENOMIC DNA]</scope>
    <source>
        <strain evidence="2 3">F-1</strain>
    </source>
</reference>
<protein>
    <recommendedName>
        <fullName evidence="4">Pentapeptide repeat-containing protein</fullName>
    </recommendedName>
</protein>
<sequence length="474" mass="53188">MTCCKCEELGWNDPQPVVYTDPEDGNEYCLFHAPAEHKGMSVDVFNAQVSERIQAVIDLENEKALCDLSGAIFPGDICFESGSALPNISFEKARFEGHAVFDKACFGKIAMFVEASFGGRAAFYQASFGEYALFDEASFRGGAFFSEASFKGNAYFGRARFCGGAYFDETHLVRVVFFNGASFEGNASFSKASFGGNTSFHEASFMGNADFSSAQFNGPIRFHSIITDDSILRLAYCTVPPSAMTFENCDPTCLDLVDQRDLTHIHFINSSWEKNGRIKACTEDDPGRLQSTRDFYQRMKAKYKAENNEYEASKWHVAEKEAQLKLLGQATKPIRQALKEVGQGAAIKDAWKACRLERNCLSVKTFFAALVMWLSPFFNAAAERLTFRALWLYKYSSGYGEKPFHALFWLAVLVLLPALPVLFPGSMLYYLPLMREYPGSDVCVVTRFLIVIWQLLITAQAALFAFALRNRFRR</sequence>
<organism evidence="2 3">
    <name type="scientific">Pseudodesulfovibrio alkaliphilus</name>
    <dbReference type="NCBI Taxonomy" id="2661613"/>
    <lineage>
        <taxon>Bacteria</taxon>
        <taxon>Pseudomonadati</taxon>
        <taxon>Thermodesulfobacteriota</taxon>
        <taxon>Desulfovibrionia</taxon>
        <taxon>Desulfovibrionales</taxon>
        <taxon>Desulfovibrionaceae</taxon>
    </lineage>
</organism>
<name>A0A7K1KQH1_9BACT</name>
<evidence type="ECO:0008006" key="4">
    <source>
        <dbReference type="Google" id="ProtNLM"/>
    </source>
</evidence>
<dbReference type="RefSeq" id="WP_155934965.1">
    <property type="nucleotide sequence ID" value="NZ_WODC01000008.1"/>
</dbReference>
<keyword evidence="1" id="KW-0472">Membrane</keyword>